<comment type="caution">
    <text evidence="1">The sequence shown here is derived from an EMBL/GenBank/DDBJ whole genome shotgun (WGS) entry which is preliminary data.</text>
</comment>
<feature type="non-terminal residue" evidence="1">
    <location>
        <position position="60"/>
    </location>
</feature>
<sequence>MGRVTQLILLVNKVDAYIGDNADFDYSYINNCHHSSMLHLGKVKFVINTAVFTASVQAVK</sequence>
<name>A0A7D9J0H9_PARCT</name>
<proteinExistence type="predicted"/>
<dbReference type="AlphaFoldDB" id="A0A7D9J0H9"/>
<keyword evidence="2" id="KW-1185">Reference proteome</keyword>
<gene>
    <name evidence="1" type="ORF">PACLA_8A052800</name>
</gene>
<dbReference type="EMBL" id="CACRXK020009563">
    <property type="protein sequence ID" value="CAB4017477.1"/>
    <property type="molecule type" value="Genomic_DNA"/>
</dbReference>
<evidence type="ECO:0000313" key="1">
    <source>
        <dbReference type="EMBL" id="CAB4017477.1"/>
    </source>
</evidence>
<evidence type="ECO:0000313" key="2">
    <source>
        <dbReference type="Proteomes" id="UP001152795"/>
    </source>
</evidence>
<protein>
    <submittedName>
        <fullName evidence="1">Uncharacterized protein</fullName>
    </submittedName>
</protein>
<organism evidence="1 2">
    <name type="scientific">Paramuricea clavata</name>
    <name type="common">Red gorgonian</name>
    <name type="synonym">Violescent sea-whip</name>
    <dbReference type="NCBI Taxonomy" id="317549"/>
    <lineage>
        <taxon>Eukaryota</taxon>
        <taxon>Metazoa</taxon>
        <taxon>Cnidaria</taxon>
        <taxon>Anthozoa</taxon>
        <taxon>Octocorallia</taxon>
        <taxon>Malacalcyonacea</taxon>
        <taxon>Plexauridae</taxon>
        <taxon>Paramuricea</taxon>
    </lineage>
</organism>
<accession>A0A7D9J0H9</accession>
<reference evidence="1" key="1">
    <citation type="submission" date="2020-04" db="EMBL/GenBank/DDBJ databases">
        <authorList>
            <person name="Alioto T."/>
            <person name="Alioto T."/>
            <person name="Gomez Garrido J."/>
        </authorList>
    </citation>
    <scope>NUCLEOTIDE SEQUENCE</scope>
    <source>
        <strain evidence="1">A484AB</strain>
    </source>
</reference>
<dbReference type="Proteomes" id="UP001152795">
    <property type="component" value="Unassembled WGS sequence"/>
</dbReference>